<feature type="compositionally biased region" description="Pro residues" evidence="7">
    <location>
        <begin position="825"/>
        <end position="836"/>
    </location>
</feature>
<evidence type="ECO:0000313" key="11">
    <source>
        <dbReference type="Proteomes" id="UP000002630"/>
    </source>
</evidence>
<feature type="compositionally biased region" description="Basic and acidic residues" evidence="7">
    <location>
        <begin position="437"/>
        <end position="446"/>
    </location>
</feature>
<dbReference type="SUPFAM" id="SSF52113">
    <property type="entry name" value="BRCT domain"/>
    <property type="match status" value="1"/>
</dbReference>
<dbReference type="SUPFAM" id="SSF56784">
    <property type="entry name" value="HAD-like"/>
    <property type="match status" value="1"/>
</dbReference>
<feature type="compositionally biased region" description="Low complexity" evidence="7">
    <location>
        <begin position="584"/>
        <end position="594"/>
    </location>
</feature>
<dbReference type="OMA" id="FIEECTH"/>
<feature type="region of interest" description="Disordered" evidence="7">
    <location>
        <begin position="194"/>
        <end position="228"/>
    </location>
</feature>
<comment type="catalytic activity">
    <reaction evidence="6">
        <text>O-phospho-L-threonyl-[protein] + H2O = L-threonyl-[protein] + phosphate</text>
        <dbReference type="Rhea" id="RHEA:47004"/>
        <dbReference type="Rhea" id="RHEA-COMP:11060"/>
        <dbReference type="Rhea" id="RHEA-COMP:11605"/>
        <dbReference type="ChEBI" id="CHEBI:15377"/>
        <dbReference type="ChEBI" id="CHEBI:30013"/>
        <dbReference type="ChEBI" id="CHEBI:43474"/>
        <dbReference type="ChEBI" id="CHEBI:61977"/>
        <dbReference type="EC" id="3.1.3.16"/>
    </reaction>
</comment>
<dbReference type="GO" id="GO:0005634">
    <property type="term" value="C:nucleus"/>
    <property type="evidence" value="ECO:0007669"/>
    <property type="project" value="UniProtKB-SubCell"/>
</dbReference>
<dbReference type="EMBL" id="FN647822">
    <property type="protein sequence ID" value="CBN78397.1"/>
    <property type="molecule type" value="Genomic_DNA"/>
</dbReference>
<feature type="region of interest" description="Disordered" evidence="7">
    <location>
        <begin position="1"/>
        <end position="29"/>
    </location>
</feature>
<evidence type="ECO:0000256" key="4">
    <source>
        <dbReference type="ARBA" id="ARBA00023242"/>
    </source>
</evidence>
<dbReference type="CDD" id="cd07521">
    <property type="entry name" value="HAD_FCP1-like"/>
    <property type="match status" value="1"/>
</dbReference>
<keyword evidence="3" id="KW-0378">Hydrolase</keyword>
<dbReference type="InterPro" id="IPR004274">
    <property type="entry name" value="FCP1_dom"/>
</dbReference>
<accession>D8LD30</accession>
<evidence type="ECO:0000256" key="3">
    <source>
        <dbReference type="ARBA" id="ARBA00022801"/>
    </source>
</evidence>
<dbReference type="Pfam" id="PF03031">
    <property type="entry name" value="NIF"/>
    <property type="match status" value="1"/>
</dbReference>
<feature type="compositionally biased region" description="Low complexity" evidence="7">
    <location>
        <begin position="861"/>
        <end position="870"/>
    </location>
</feature>
<reference evidence="10 11" key="1">
    <citation type="journal article" date="2010" name="Nature">
        <title>The Ectocarpus genome and the independent evolution of multicellularity in brown algae.</title>
        <authorList>
            <person name="Cock J.M."/>
            <person name="Sterck L."/>
            <person name="Rouze P."/>
            <person name="Scornet D."/>
            <person name="Allen A.E."/>
            <person name="Amoutzias G."/>
            <person name="Anthouard V."/>
            <person name="Artiguenave F."/>
            <person name="Aury J.M."/>
            <person name="Badger J.H."/>
            <person name="Beszteri B."/>
            <person name="Billiau K."/>
            <person name="Bonnet E."/>
            <person name="Bothwell J.H."/>
            <person name="Bowler C."/>
            <person name="Boyen C."/>
            <person name="Brownlee C."/>
            <person name="Carrano C.J."/>
            <person name="Charrier B."/>
            <person name="Cho G.Y."/>
            <person name="Coelho S.M."/>
            <person name="Collen J."/>
            <person name="Corre E."/>
            <person name="Da Silva C."/>
            <person name="Delage L."/>
            <person name="Delaroque N."/>
            <person name="Dittami S.M."/>
            <person name="Doulbeau S."/>
            <person name="Elias M."/>
            <person name="Farnham G."/>
            <person name="Gachon C.M."/>
            <person name="Gschloessl B."/>
            <person name="Heesch S."/>
            <person name="Jabbari K."/>
            <person name="Jubin C."/>
            <person name="Kawai H."/>
            <person name="Kimura K."/>
            <person name="Kloareg B."/>
            <person name="Kupper F.C."/>
            <person name="Lang D."/>
            <person name="Le Bail A."/>
            <person name="Leblanc C."/>
            <person name="Lerouge P."/>
            <person name="Lohr M."/>
            <person name="Lopez P.J."/>
            <person name="Martens C."/>
            <person name="Maumus F."/>
            <person name="Michel G."/>
            <person name="Miranda-Saavedra D."/>
            <person name="Morales J."/>
            <person name="Moreau H."/>
            <person name="Motomura T."/>
            <person name="Nagasato C."/>
            <person name="Napoli C.A."/>
            <person name="Nelson D.R."/>
            <person name="Nyvall-Collen P."/>
            <person name="Peters A.F."/>
            <person name="Pommier C."/>
            <person name="Potin P."/>
            <person name="Poulain J."/>
            <person name="Quesneville H."/>
            <person name="Read B."/>
            <person name="Rensing S.A."/>
            <person name="Ritter A."/>
            <person name="Rousvoal S."/>
            <person name="Samanta M."/>
            <person name="Samson G."/>
            <person name="Schroeder D.C."/>
            <person name="Segurens B."/>
            <person name="Strittmatter M."/>
            <person name="Tonon T."/>
            <person name="Tregear J.W."/>
            <person name="Valentin K."/>
            <person name="von Dassow P."/>
            <person name="Yamagishi T."/>
            <person name="Van de Peer Y."/>
            <person name="Wincker P."/>
        </authorList>
    </citation>
    <scope>NUCLEOTIDE SEQUENCE [LARGE SCALE GENOMIC DNA]</scope>
    <source>
        <strain evidence="11">Ec32 / CCAP1310/4</strain>
    </source>
</reference>
<evidence type="ECO:0000256" key="2">
    <source>
        <dbReference type="ARBA" id="ARBA00013081"/>
    </source>
</evidence>
<dbReference type="PROSITE" id="PS50172">
    <property type="entry name" value="BRCT"/>
    <property type="match status" value="1"/>
</dbReference>
<feature type="domain" description="FCP1 homology" evidence="9">
    <location>
        <begin position="255"/>
        <end position="427"/>
    </location>
</feature>
<evidence type="ECO:0000259" key="8">
    <source>
        <dbReference type="PROSITE" id="PS50172"/>
    </source>
</evidence>
<dbReference type="eggNOG" id="KOG0323">
    <property type="taxonomic scope" value="Eukaryota"/>
</dbReference>
<feature type="compositionally biased region" description="Gly residues" evidence="7">
    <location>
        <begin position="871"/>
        <end position="885"/>
    </location>
</feature>
<dbReference type="InterPro" id="IPR039189">
    <property type="entry name" value="Fcp1"/>
</dbReference>
<dbReference type="EMBL" id="FN649748">
    <property type="protein sequence ID" value="CBN78397.1"/>
    <property type="molecule type" value="Genomic_DNA"/>
</dbReference>
<feature type="region of interest" description="Disordered" evidence="7">
    <location>
        <begin position="825"/>
        <end position="985"/>
    </location>
</feature>
<comment type="catalytic activity">
    <reaction evidence="5">
        <text>O-phospho-L-seryl-[protein] + H2O = L-seryl-[protein] + phosphate</text>
        <dbReference type="Rhea" id="RHEA:20629"/>
        <dbReference type="Rhea" id="RHEA-COMP:9863"/>
        <dbReference type="Rhea" id="RHEA-COMP:11604"/>
        <dbReference type="ChEBI" id="CHEBI:15377"/>
        <dbReference type="ChEBI" id="CHEBI:29999"/>
        <dbReference type="ChEBI" id="CHEBI:43474"/>
        <dbReference type="ChEBI" id="CHEBI:83421"/>
        <dbReference type="EC" id="3.1.3.16"/>
    </reaction>
</comment>
<evidence type="ECO:0000256" key="1">
    <source>
        <dbReference type="ARBA" id="ARBA00004123"/>
    </source>
</evidence>
<feature type="compositionally biased region" description="Gly residues" evidence="7">
    <location>
        <begin position="921"/>
        <end position="933"/>
    </location>
</feature>
<dbReference type="STRING" id="2880.D8LD30"/>
<evidence type="ECO:0000256" key="5">
    <source>
        <dbReference type="ARBA" id="ARBA00047761"/>
    </source>
</evidence>
<protein>
    <recommendedName>
        <fullName evidence="2">protein-serine/threonine phosphatase</fullName>
        <ecNumber evidence="2">3.1.3.16</ecNumber>
    </recommendedName>
</protein>
<feature type="domain" description="BRCT" evidence="8">
    <location>
        <begin position="720"/>
        <end position="816"/>
    </location>
</feature>
<dbReference type="InParanoid" id="D8LD30"/>
<feature type="compositionally biased region" description="Acidic residues" evidence="7">
    <location>
        <begin position="976"/>
        <end position="985"/>
    </location>
</feature>
<comment type="subcellular location">
    <subcellularLocation>
        <location evidence="1">Nucleus</location>
    </subcellularLocation>
</comment>
<dbReference type="OrthoDB" id="205863at2759"/>
<organism evidence="10 11">
    <name type="scientific">Ectocarpus siliculosus</name>
    <name type="common">Brown alga</name>
    <name type="synonym">Conferva siliculosa</name>
    <dbReference type="NCBI Taxonomy" id="2880"/>
    <lineage>
        <taxon>Eukaryota</taxon>
        <taxon>Sar</taxon>
        <taxon>Stramenopiles</taxon>
        <taxon>Ochrophyta</taxon>
        <taxon>PX clade</taxon>
        <taxon>Phaeophyceae</taxon>
        <taxon>Ectocarpales</taxon>
        <taxon>Ectocarpaceae</taxon>
        <taxon>Ectocarpus</taxon>
    </lineage>
</organism>
<sequence>MAMRRPKKLTRPTGSSSASRLGPGMKTMDLRFSPAGGWGLAGVSSGSRGTTGPAALPPRWVISWEVGPGATVDRGLKLAKLHCVGVDKDGGPGDTKEQFIVAPREGILTELLVPTGGQVSPGQGCPDQDVPAADSASSKTPAAAAVAAAIRTDDGAEPQASGEGVVVGRISFCAHQELHGTLCTSCGRVVLPQSENGRGRGQGGAGGGGSGGGSGERQEEGGGDTHQVLMKGGKMMSVTAEGRRMMHMNKSGRLLNSKKLSLVLDLDNTLLHCSDHPDAGRVVVPGVDGIHALRLPNQQREYYIKLRPGLRRFLAQAATMFEMTIYTAGTSQYADAVASVLDPDRSLFQGRHFSTCYTPDLGRNTKSLERIFPNGLDMALIVDDRDDVWRGEQAKNLLLVRPYKFFVGQRSVPGGPTHDAGPHPQPPPKPAAAPAPFRERLERSAEHSPLPGTTKSGRPGVGEDGDGSKEGEGEEEEEEEEEDEKLGDRDKGAMTTGQARKPSRGEEEEEDNGKKSVVKVRHDGAGGGRASPAERGEDEDSVVEINGVEVGRQQGEQQQLEEEEEAGQGVGPHDSGSGRGGKGKSPSSSCSSSSDKQVASLGEGLARMLENKRQEQEAGGSSSSRGAEEAGGGHAGGNRPSVPGTKKPTVAGDSTLDEDGKEKEKEEDAADAVGVVASAENDPQLDCTFKTLEAVHGAFYAPENSNHGQPRAAAGFLAKVRLRVLTGVRMVFSGVIPVSGAPADPRTHRLWMMAESHGATVERDIGRHTTHVVAVRLGTAKTKTGLRMPGVFVVHLDWLMNSVWHCRRERETMFLLAGQICGGDPPPLPAPLPPPESSMSSADVNRRGSISSARRGRSSERGTASSSGSGSESGDGGGGGGGGSSPRGPGNFRRKRQREGEDEDEVDDGRGDEAFPSRGRSGSGGGGVWGRGPGRPESRGSVGGRSGSMSSSIGRASSVSSGSADDGSSVGSDLDGLVDELENSS</sequence>
<dbReference type="EC" id="3.1.3.16" evidence="2"/>
<feature type="compositionally biased region" description="Pro residues" evidence="7">
    <location>
        <begin position="423"/>
        <end position="433"/>
    </location>
</feature>
<dbReference type="InterPro" id="IPR023214">
    <property type="entry name" value="HAD_sf"/>
</dbReference>
<gene>
    <name evidence="10" type="ORF">Esi_0113_0015</name>
</gene>
<feature type="compositionally biased region" description="Basic residues" evidence="7">
    <location>
        <begin position="1"/>
        <end position="10"/>
    </location>
</feature>
<evidence type="ECO:0000259" key="9">
    <source>
        <dbReference type="PROSITE" id="PS50969"/>
    </source>
</evidence>
<dbReference type="Proteomes" id="UP000002630">
    <property type="component" value="Linkage Group LG23"/>
</dbReference>
<dbReference type="SMART" id="SM00577">
    <property type="entry name" value="CPDc"/>
    <property type="match status" value="1"/>
</dbReference>
<feature type="compositionally biased region" description="Gly residues" evidence="7">
    <location>
        <begin position="199"/>
        <end position="215"/>
    </location>
</feature>
<feature type="compositionally biased region" description="Acidic residues" evidence="7">
    <location>
        <begin position="472"/>
        <end position="485"/>
    </location>
</feature>
<evidence type="ECO:0000256" key="6">
    <source>
        <dbReference type="ARBA" id="ARBA00048336"/>
    </source>
</evidence>
<dbReference type="Gene3D" id="3.40.50.10190">
    <property type="entry name" value="BRCT domain"/>
    <property type="match status" value="1"/>
</dbReference>
<feature type="region of interest" description="Disordered" evidence="7">
    <location>
        <begin position="410"/>
        <end position="670"/>
    </location>
</feature>
<name>D8LD30_ECTSI</name>
<feature type="compositionally biased region" description="Low complexity" evidence="7">
    <location>
        <begin position="947"/>
        <end position="975"/>
    </location>
</feature>
<evidence type="ECO:0000313" key="10">
    <source>
        <dbReference type="EMBL" id="CBN78397.1"/>
    </source>
</evidence>
<dbReference type="AlphaFoldDB" id="D8LD30"/>
<dbReference type="InterPro" id="IPR036420">
    <property type="entry name" value="BRCT_dom_sf"/>
</dbReference>
<keyword evidence="4" id="KW-0539">Nucleus</keyword>
<dbReference type="PANTHER" id="PTHR23081">
    <property type="entry name" value="RNA POLYMERASE II CTD PHOSPHATASE"/>
    <property type="match status" value="1"/>
</dbReference>
<dbReference type="Gene3D" id="3.40.50.1000">
    <property type="entry name" value="HAD superfamily/HAD-like"/>
    <property type="match status" value="1"/>
</dbReference>
<dbReference type="CDD" id="cd17729">
    <property type="entry name" value="BRCT_CTDP1"/>
    <property type="match status" value="1"/>
</dbReference>
<dbReference type="PANTHER" id="PTHR23081:SF36">
    <property type="entry name" value="RNA POLYMERASE II SUBUNIT A C-TERMINAL DOMAIN PHOSPHATASE"/>
    <property type="match status" value="1"/>
</dbReference>
<evidence type="ECO:0000256" key="7">
    <source>
        <dbReference type="SAM" id="MobiDB-lite"/>
    </source>
</evidence>
<proteinExistence type="predicted"/>
<dbReference type="GO" id="GO:0008420">
    <property type="term" value="F:RNA polymerase II CTD heptapeptide repeat phosphatase activity"/>
    <property type="evidence" value="ECO:0007669"/>
    <property type="project" value="InterPro"/>
</dbReference>
<dbReference type="InterPro" id="IPR001357">
    <property type="entry name" value="BRCT_dom"/>
</dbReference>
<dbReference type="InterPro" id="IPR036412">
    <property type="entry name" value="HAD-like_sf"/>
</dbReference>
<keyword evidence="11" id="KW-1185">Reference proteome</keyword>
<feature type="compositionally biased region" description="Low complexity" evidence="7">
    <location>
        <begin position="547"/>
        <end position="558"/>
    </location>
</feature>
<dbReference type="PROSITE" id="PS50969">
    <property type="entry name" value="FCP1"/>
    <property type="match status" value="1"/>
</dbReference>